<evidence type="ECO:0008006" key="4">
    <source>
        <dbReference type="Google" id="ProtNLM"/>
    </source>
</evidence>
<name>A0A285V612_9ACTN</name>
<accession>A0A285V612</accession>
<sequence length="353" mass="37022">MRLTRSSVVLAVVGVLLLAVAAVVRFVVVPAVSKLPADTDILQEFEGTYTGLDPAALSGGSEDVLLEDAPVEASRRIDVESVDGDTAIVVRTVERSIDGVADPSRSLRYAIDRTTEESTTPPEGAGDVVDSEGLVFTLPINPSTDEDYRLWDQNTAEAYPLTYQGEDSLEGRTVYLYGSTMEGTVADPESLGLPTSVSKEQLIALAPALLDLLPPDLAGQLPAVVPLLPDTIPLSYTSVYDVTISADAELGATIAGTSNQVITAQLPLGPQTVEVPFSTVELSSTDASIADRAADTADSATQLNLIRTVLPIVAVALGLLLLVAALLLARRAGRRPQQATSDTSASQRSPQSV</sequence>
<evidence type="ECO:0000313" key="2">
    <source>
        <dbReference type="EMBL" id="SOC49564.1"/>
    </source>
</evidence>
<dbReference type="EMBL" id="OBQI01000003">
    <property type="protein sequence ID" value="SOC49564.1"/>
    <property type="molecule type" value="Genomic_DNA"/>
</dbReference>
<organism evidence="2 3">
    <name type="scientific">Blastococcus aggregatus</name>
    <dbReference type="NCBI Taxonomy" id="38502"/>
    <lineage>
        <taxon>Bacteria</taxon>
        <taxon>Bacillati</taxon>
        <taxon>Actinomycetota</taxon>
        <taxon>Actinomycetes</taxon>
        <taxon>Geodermatophilales</taxon>
        <taxon>Geodermatophilaceae</taxon>
        <taxon>Blastococcus</taxon>
    </lineage>
</organism>
<keyword evidence="3" id="KW-1185">Reference proteome</keyword>
<keyword evidence="1" id="KW-0812">Transmembrane</keyword>
<keyword evidence="1" id="KW-0472">Membrane</keyword>
<dbReference type="Proteomes" id="UP000219435">
    <property type="component" value="Unassembled WGS sequence"/>
</dbReference>
<protein>
    <recommendedName>
        <fullName evidence="4">DUF3068 domain-containing protein</fullName>
    </recommendedName>
</protein>
<dbReference type="RefSeq" id="WP_176522926.1">
    <property type="nucleotide sequence ID" value="NZ_OBQI01000003.1"/>
</dbReference>
<feature type="transmembrane region" description="Helical" evidence="1">
    <location>
        <begin position="309"/>
        <end position="329"/>
    </location>
</feature>
<gene>
    <name evidence="2" type="ORF">SAMN05660748_2292</name>
</gene>
<dbReference type="InterPro" id="IPR021424">
    <property type="entry name" value="PorA"/>
</dbReference>
<proteinExistence type="predicted"/>
<dbReference type="Pfam" id="PF11271">
    <property type="entry name" value="PorA"/>
    <property type="match status" value="1"/>
</dbReference>
<evidence type="ECO:0000256" key="1">
    <source>
        <dbReference type="SAM" id="Phobius"/>
    </source>
</evidence>
<dbReference type="AlphaFoldDB" id="A0A285V612"/>
<keyword evidence="1" id="KW-1133">Transmembrane helix</keyword>
<reference evidence="3" key="1">
    <citation type="submission" date="2017-08" db="EMBL/GenBank/DDBJ databases">
        <authorList>
            <person name="Varghese N."/>
            <person name="Submissions S."/>
        </authorList>
    </citation>
    <scope>NUCLEOTIDE SEQUENCE [LARGE SCALE GENOMIC DNA]</scope>
    <source>
        <strain evidence="3">DSM 4725</strain>
    </source>
</reference>
<evidence type="ECO:0000313" key="3">
    <source>
        <dbReference type="Proteomes" id="UP000219435"/>
    </source>
</evidence>